<reference evidence="2 3" key="1">
    <citation type="submission" date="2020-06" db="EMBL/GenBank/DDBJ databases">
        <title>NJ-3-1, isolated from saline soil.</title>
        <authorList>
            <person name="Cui H.L."/>
            <person name="Shi X."/>
        </authorList>
    </citation>
    <scope>NUCLEOTIDE SEQUENCE [LARGE SCALE GENOMIC DNA]</scope>
    <source>
        <strain evidence="2 3">NJ-3-1</strain>
    </source>
</reference>
<dbReference type="EMBL" id="CP058579">
    <property type="protein sequence ID" value="QLG63009.1"/>
    <property type="molecule type" value="Genomic_DNA"/>
</dbReference>
<protein>
    <recommendedName>
        <fullName evidence="4">Secreted protein</fullName>
    </recommendedName>
</protein>
<evidence type="ECO:0000313" key="2">
    <source>
        <dbReference type="EMBL" id="QLG63009.1"/>
    </source>
</evidence>
<dbReference type="RefSeq" id="WP_179269594.1">
    <property type="nucleotide sequence ID" value="NZ_CP058579.1"/>
</dbReference>
<dbReference type="GeneID" id="56038836"/>
<feature type="compositionally biased region" description="Basic and acidic residues" evidence="1">
    <location>
        <begin position="1"/>
        <end position="16"/>
    </location>
</feature>
<evidence type="ECO:0000256" key="1">
    <source>
        <dbReference type="SAM" id="MobiDB-lite"/>
    </source>
</evidence>
<accession>A0A7D5LCV4</accession>
<dbReference type="KEGG" id="halu:HUG12_15215"/>
<keyword evidence="3" id="KW-1185">Reference proteome</keyword>
<feature type="region of interest" description="Disordered" evidence="1">
    <location>
        <begin position="1"/>
        <end position="37"/>
    </location>
</feature>
<organism evidence="2 3">
    <name type="scientific">Halorarum salinum</name>
    <dbReference type="NCBI Taxonomy" id="2743089"/>
    <lineage>
        <taxon>Archaea</taxon>
        <taxon>Methanobacteriati</taxon>
        <taxon>Methanobacteriota</taxon>
        <taxon>Stenosarchaea group</taxon>
        <taxon>Halobacteria</taxon>
        <taxon>Halobacteriales</taxon>
        <taxon>Haloferacaceae</taxon>
        <taxon>Halorarum</taxon>
    </lineage>
</organism>
<dbReference type="Proteomes" id="UP000509626">
    <property type="component" value="Chromosome"/>
</dbReference>
<proteinExistence type="predicted"/>
<name>A0A7D5LCV4_9EURY</name>
<evidence type="ECO:0008006" key="4">
    <source>
        <dbReference type="Google" id="ProtNLM"/>
    </source>
</evidence>
<dbReference type="AlphaFoldDB" id="A0A7D5LCV4"/>
<dbReference type="OrthoDB" id="184234at2157"/>
<sequence length="259" mass="28318">MEEHSGGGHGDHESRTAHGYGPGGHAEPGGFSLAANGLRLDPPRTRFEPGVETGWTFRVLDDGGEVVTDFEESHGERSHLIVVRRDLTRFQHLHPDLDPDGTWRVAGLTLSEPGAYRAFVDVVVDGRPTTLGFDLLASGEWTVETRPGSTRRATAGEYEAELLAEEVAAREDVRLPFEVRRDGRPVPELSPYLGALGHLVALREGDLAYLHVHPRETAPGSGRVEFGARFPTPGRYRLFLQARPEGTLVTASFDVRVDG</sequence>
<gene>
    <name evidence="2" type="ORF">HUG12_15215</name>
</gene>
<evidence type="ECO:0000313" key="3">
    <source>
        <dbReference type="Proteomes" id="UP000509626"/>
    </source>
</evidence>